<keyword evidence="1" id="KW-0472">Membrane</keyword>
<feature type="transmembrane region" description="Helical" evidence="1">
    <location>
        <begin position="125"/>
        <end position="144"/>
    </location>
</feature>
<evidence type="ECO:0000256" key="1">
    <source>
        <dbReference type="SAM" id="Phobius"/>
    </source>
</evidence>
<dbReference type="Proteomes" id="UP000289738">
    <property type="component" value="Chromosome A10"/>
</dbReference>
<evidence type="ECO:0000259" key="2">
    <source>
        <dbReference type="Pfam" id="PF10536"/>
    </source>
</evidence>
<evidence type="ECO:0000313" key="3">
    <source>
        <dbReference type="EMBL" id="RYR34093.1"/>
    </source>
</evidence>
<dbReference type="Pfam" id="PF10536">
    <property type="entry name" value="PMD"/>
    <property type="match status" value="1"/>
</dbReference>
<dbReference type="PANTHER" id="PTHR46033">
    <property type="entry name" value="PROTEIN MAIN-LIKE 2"/>
    <property type="match status" value="1"/>
</dbReference>
<keyword evidence="4" id="KW-1185">Reference proteome</keyword>
<dbReference type="PANTHER" id="PTHR46033:SF8">
    <property type="entry name" value="PROTEIN MAINTENANCE OF MERISTEMS-LIKE"/>
    <property type="match status" value="1"/>
</dbReference>
<organism evidence="3 4">
    <name type="scientific">Arachis hypogaea</name>
    <name type="common">Peanut</name>
    <dbReference type="NCBI Taxonomy" id="3818"/>
    <lineage>
        <taxon>Eukaryota</taxon>
        <taxon>Viridiplantae</taxon>
        <taxon>Streptophyta</taxon>
        <taxon>Embryophyta</taxon>
        <taxon>Tracheophyta</taxon>
        <taxon>Spermatophyta</taxon>
        <taxon>Magnoliopsida</taxon>
        <taxon>eudicotyledons</taxon>
        <taxon>Gunneridae</taxon>
        <taxon>Pentapetalae</taxon>
        <taxon>rosids</taxon>
        <taxon>fabids</taxon>
        <taxon>Fabales</taxon>
        <taxon>Fabaceae</taxon>
        <taxon>Papilionoideae</taxon>
        <taxon>50 kb inversion clade</taxon>
        <taxon>dalbergioids sensu lato</taxon>
        <taxon>Dalbergieae</taxon>
        <taxon>Pterocarpus clade</taxon>
        <taxon>Arachis</taxon>
    </lineage>
</organism>
<dbReference type="EMBL" id="SDMP01000010">
    <property type="protein sequence ID" value="RYR34093.1"/>
    <property type="molecule type" value="Genomic_DNA"/>
</dbReference>
<dbReference type="InterPro" id="IPR019557">
    <property type="entry name" value="AminoTfrase-like_pln_mobile"/>
</dbReference>
<dbReference type="AlphaFoldDB" id="A0A445B603"/>
<proteinExistence type="predicted"/>
<accession>A0A445B603</accession>
<protein>
    <recommendedName>
        <fullName evidence="2">Aminotransferase-like plant mobile domain-containing protein</fullName>
    </recommendedName>
</protein>
<reference evidence="3 4" key="1">
    <citation type="submission" date="2019-01" db="EMBL/GenBank/DDBJ databases">
        <title>Sequencing of cultivated peanut Arachis hypogaea provides insights into genome evolution and oil improvement.</title>
        <authorList>
            <person name="Chen X."/>
        </authorList>
    </citation>
    <scope>NUCLEOTIDE SEQUENCE [LARGE SCALE GENOMIC DNA]</scope>
    <source>
        <strain evidence="4">cv. Fuhuasheng</strain>
        <tissue evidence="3">Leaves</tissue>
    </source>
</reference>
<comment type="caution">
    <text evidence="3">The sequence shown here is derived from an EMBL/GenBank/DDBJ whole genome shotgun (WGS) entry which is preliminary data.</text>
</comment>
<evidence type="ECO:0000313" key="4">
    <source>
        <dbReference type="Proteomes" id="UP000289738"/>
    </source>
</evidence>
<keyword evidence="1" id="KW-0812">Transmembrane</keyword>
<feature type="domain" description="Aminotransferase-like plant mobile" evidence="2">
    <location>
        <begin position="23"/>
        <end position="237"/>
    </location>
</feature>
<dbReference type="InterPro" id="IPR044824">
    <property type="entry name" value="MAIN-like"/>
</dbReference>
<keyword evidence="1" id="KW-1133">Transmembrane helix</keyword>
<sequence length="330" mass="38630">MADEGRLYQLNGVVHVASGINKEYYTVHFTWFYERFRVLSADASEETMCIYACAYIMMLLSTQLFGDKSGIRWLPFVARLDHMGSYSWSSAALVWLYRCMCRVANRNSWIFWRFPTLRPYGFDDFFVSVGIMVSINTLSILFFVTNIDVILLSSRWATYLPMSDGKEQRMIQYRLALNRLGGHDEPYALLDVLAVIHPKILTKENNQLWWAVTSLIYFSVIEWHQVDMVFPQLGSDGRGGDRWFPSYYQTRHEHWDQRVSSMLSIQRVADLGPLAEYLDWILSLEKAFADPRPVEIPEDTVPMRIPMSDLPNNRCLERRRRIGTWATDRE</sequence>
<name>A0A445B603_ARAHY</name>
<gene>
    <name evidence="3" type="ORF">Ahy_A10g048815</name>
</gene>
<dbReference type="GO" id="GO:0010073">
    <property type="term" value="P:meristem maintenance"/>
    <property type="evidence" value="ECO:0007669"/>
    <property type="project" value="InterPro"/>
</dbReference>